<proteinExistence type="predicted"/>
<feature type="chain" id="PRO_5031236521" description="G-protein coupled receptors family 3 profile domain-containing protein" evidence="11">
    <location>
        <begin position="18"/>
        <end position="776"/>
    </location>
</feature>
<keyword evidence="5 10" id="KW-0472">Membrane</keyword>
<dbReference type="InterPro" id="IPR002172">
    <property type="entry name" value="LDrepeatLR_classA_rpt"/>
</dbReference>
<feature type="transmembrane region" description="Helical" evidence="10">
    <location>
        <begin position="716"/>
        <end position="736"/>
    </location>
</feature>
<dbReference type="Pfam" id="PF01094">
    <property type="entry name" value="ANF_receptor"/>
    <property type="match status" value="1"/>
</dbReference>
<dbReference type="Pfam" id="PF00003">
    <property type="entry name" value="7tm_3"/>
    <property type="match status" value="1"/>
</dbReference>
<dbReference type="EMBL" id="HBKP01019033">
    <property type="protein sequence ID" value="CAE2231655.1"/>
    <property type="molecule type" value="Transcribed_RNA"/>
</dbReference>
<keyword evidence="7" id="KW-0675">Receptor</keyword>
<evidence type="ECO:0000256" key="9">
    <source>
        <dbReference type="ARBA" id="ARBA00023224"/>
    </source>
</evidence>
<evidence type="ECO:0000256" key="11">
    <source>
        <dbReference type="SAM" id="SignalP"/>
    </source>
</evidence>
<accession>A0A7S4MMH0</accession>
<evidence type="ECO:0000256" key="10">
    <source>
        <dbReference type="SAM" id="Phobius"/>
    </source>
</evidence>
<evidence type="ECO:0000256" key="4">
    <source>
        <dbReference type="ARBA" id="ARBA00023040"/>
    </source>
</evidence>
<keyword evidence="2 10" id="KW-0812">Transmembrane</keyword>
<feature type="signal peptide" evidence="11">
    <location>
        <begin position="1"/>
        <end position="17"/>
    </location>
</feature>
<feature type="transmembrane region" description="Helical" evidence="10">
    <location>
        <begin position="563"/>
        <end position="582"/>
    </location>
</feature>
<evidence type="ECO:0000256" key="7">
    <source>
        <dbReference type="ARBA" id="ARBA00023170"/>
    </source>
</evidence>
<dbReference type="GO" id="GO:0007214">
    <property type="term" value="P:gamma-aminobutyric acid signaling pathway"/>
    <property type="evidence" value="ECO:0007669"/>
    <property type="project" value="TreeGrafter"/>
</dbReference>
<feature type="transmembrane region" description="Helical" evidence="10">
    <location>
        <begin position="688"/>
        <end position="710"/>
    </location>
</feature>
<dbReference type="GO" id="GO:0004965">
    <property type="term" value="F:G protein-coupled GABA receptor activity"/>
    <property type="evidence" value="ECO:0007669"/>
    <property type="project" value="InterPro"/>
</dbReference>
<evidence type="ECO:0000259" key="12">
    <source>
        <dbReference type="PROSITE" id="PS50259"/>
    </source>
</evidence>
<comment type="subcellular location">
    <subcellularLocation>
        <location evidence="1">Membrane</location>
        <topology evidence="1">Multi-pass membrane protein</topology>
    </subcellularLocation>
</comment>
<keyword evidence="8" id="KW-0325">Glycoprotein</keyword>
<dbReference type="CDD" id="cd00112">
    <property type="entry name" value="LDLa"/>
    <property type="match status" value="1"/>
</dbReference>
<dbReference type="GO" id="GO:0038039">
    <property type="term" value="C:G protein-coupled receptor heterodimeric complex"/>
    <property type="evidence" value="ECO:0007669"/>
    <property type="project" value="TreeGrafter"/>
</dbReference>
<organism evidence="13">
    <name type="scientific">Vannella robusta</name>
    <dbReference type="NCBI Taxonomy" id="1487602"/>
    <lineage>
        <taxon>Eukaryota</taxon>
        <taxon>Amoebozoa</taxon>
        <taxon>Discosea</taxon>
        <taxon>Flabellinia</taxon>
        <taxon>Vannellidae</taxon>
        <taxon>Vannella</taxon>
    </lineage>
</organism>
<dbReference type="AlphaFoldDB" id="A0A7S4MMH0"/>
<feature type="transmembrane region" description="Helical" evidence="10">
    <location>
        <begin position="652"/>
        <end position="676"/>
    </location>
</feature>
<dbReference type="InterPro" id="IPR017978">
    <property type="entry name" value="GPCR_3_C"/>
</dbReference>
<dbReference type="Gene3D" id="3.40.50.2300">
    <property type="match status" value="2"/>
</dbReference>
<evidence type="ECO:0000256" key="8">
    <source>
        <dbReference type="ARBA" id="ARBA00023180"/>
    </source>
</evidence>
<evidence type="ECO:0000256" key="3">
    <source>
        <dbReference type="ARBA" id="ARBA00022989"/>
    </source>
</evidence>
<feature type="domain" description="G-protein coupled receptors family 3 profile" evidence="12">
    <location>
        <begin position="501"/>
        <end position="748"/>
    </location>
</feature>
<dbReference type="SUPFAM" id="SSF53822">
    <property type="entry name" value="Periplasmic binding protein-like I"/>
    <property type="match status" value="1"/>
</dbReference>
<dbReference type="PRINTS" id="PR01176">
    <property type="entry name" value="GABABRECEPTR"/>
</dbReference>
<dbReference type="InterPro" id="IPR028082">
    <property type="entry name" value="Peripla_BP_I"/>
</dbReference>
<feature type="transmembrane region" description="Helical" evidence="10">
    <location>
        <begin position="488"/>
        <end position="520"/>
    </location>
</feature>
<evidence type="ECO:0000256" key="5">
    <source>
        <dbReference type="ARBA" id="ARBA00023136"/>
    </source>
</evidence>
<keyword evidence="11" id="KW-0732">Signal</keyword>
<evidence type="ECO:0000256" key="6">
    <source>
        <dbReference type="ARBA" id="ARBA00023157"/>
    </source>
</evidence>
<sequence length="776" mass="85848">MRVQLFLIVCLVSCVVGSPKNVTLTTMNVLPSLPETPLLFRALETVIELARITVNEDPSILPFSELLVSPVYHFGSAGLAITEMMKLSENDVSLVGGNFFADVSTFTATVGGVFDIAQLSASASSPILADDLSYPLFSRLAPSSAGQGAVIRETILYYGKMQTFGWDKVAVISTSSVYGISLSNEFIANIGEEIEISTYQQFVFEGELTGALTSIEVELEEIKNSGARIIVAFIIGNYENLIVEADQKGLVGENYVWFVSDAISGTFFTNETVIELSRGLLGTFQYIPQDTPQYAGFIDLWNSADPEIFHDAGTVLSPFYFLTYDYVLTAAKAFDEADKLGLLDSGERVSGAVWTDMIREMQFNGTSGPVAFDSIGDRIAPFSISYYVPETGQYELAAIYDETTGFELLKDIVWFSNTTEIPDLDIRDPFHYWSCHDGKKKYDPTGKSVHLHTPDGSNIDDIDFDYHCDHFIDCENMSDEHEDCSADFVTLFIVFGVVTGVLVLIAIFLMFFVIIFGLFLEYRRLRVASPAFLVLLLISIIVGYCSVYAWFGKPHPVACGFQPWLLGLPAISMISALCAKSFRIWRIFKKASLKQRISDLELLGLWALLMLPAVLIVTIWTIVSTPTAEMKDFDDEHYVCTTGGFTGEPGGYVFFSILVAYGALVLLFGIFLSIVTRNVPSMFNESKLLAISIYNLIFLSVVIIPVFLVVNPFNPFAAWILRTVAILYAFTATMVLQFGPPLFGIIVKDKCKNVRVFKTSLTMQQAPKTSSLTTSD</sequence>
<reference evidence="13" key="1">
    <citation type="submission" date="2021-01" db="EMBL/GenBank/DDBJ databases">
        <authorList>
            <person name="Corre E."/>
            <person name="Pelletier E."/>
            <person name="Niang G."/>
            <person name="Scheremetjew M."/>
            <person name="Finn R."/>
            <person name="Kale V."/>
            <person name="Holt S."/>
            <person name="Cochrane G."/>
            <person name="Meng A."/>
            <person name="Brown T."/>
            <person name="Cohen L."/>
        </authorList>
    </citation>
    <scope>NUCLEOTIDE SEQUENCE</scope>
    <source>
        <strain evidence="13">DIVA3 518/3/11/1/6</strain>
    </source>
</reference>
<gene>
    <name evidence="13" type="ORF">VSP0166_LOCUS13485</name>
</gene>
<feature type="transmembrane region" description="Helical" evidence="10">
    <location>
        <begin position="603"/>
        <end position="623"/>
    </location>
</feature>
<feature type="transmembrane region" description="Helical" evidence="10">
    <location>
        <begin position="532"/>
        <end position="551"/>
    </location>
</feature>
<dbReference type="InterPro" id="IPR002455">
    <property type="entry name" value="GPCR3_GABA-B"/>
</dbReference>
<dbReference type="PROSITE" id="PS50259">
    <property type="entry name" value="G_PROTEIN_RECEP_F3_4"/>
    <property type="match status" value="1"/>
</dbReference>
<dbReference type="CDD" id="cd15047">
    <property type="entry name" value="7tmC_GABA-B-like"/>
    <property type="match status" value="1"/>
</dbReference>
<keyword evidence="9" id="KW-0807">Transducer</keyword>
<name>A0A7S4MMH0_9EUKA</name>
<evidence type="ECO:0000256" key="2">
    <source>
        <dbReference type="ARBA" id="ARBA00022692"/>
    </source>
</evidence>
<dbReference type="PRINTS" id="PR00248">
    <property type="entry name" value="GPCRMGR"/>
</dbReference>
<keyword evidence="3 10" id="KW-1133">Transmembrane helix</keyword>
<protein>
    <recommendedName>
        <fullName evidence="12">G-protein coupled receptors family 3 profile domain-containing protein</fullName>
    </recommendedName>
</protein>
<dbReference type="InterPro" id="IPR000337">
    <property type="entry name" value="GPCR_3"/>
</dbReference>
<dbReference type="PANTHER" id="PTHR10519">
    <property type="entry name" value="GABA-B RECEPTOR"/>
    <property type="match status" value="1"/>
</dbReference>
<evidence type="ECO:0000313" key="13">
    <source>
        <dbReference type="EMBL" id="CAE2231655.1"/>
    </source>
</evidence>
<keyword evidence="6" id="KW-1015">Disulfide bond</keyword>
<evidence type="ECO:0000256" key="1">
    <source>
        <dbReference type="ARBA" id="ARBA00004141"/>
    </source>
</evidence>
<dbReference type="InterPro" id="IPR001828">
    <property type="entry name" value="ANF_lig-bd_rcpt"/>
</dbReference>
<dbReference type="PANTHER" id="PTHR10519:SF20">
    <property type="entry name" value="G-PROTEIN COUPLED RECEPTOR 156-RELATED"/>
    <property type="match status" value="1"/>
</dbReference>
<keyword evidence="4" id="KW-0297">G-protein coupled receptor</keyword>